<sequence length="215" mass="23710">MGHIISFIKEIFMYNNAKIKEWLINLSLVYDENKDYLTKLDADIGDADHGINISRGFGFVRDDLKNNDSQISAIFKQTATLLIKNVGGASGPLYGTFFLNASIVSANKEELTLKDITEIFNKGINAISALGKSKEGEKTMLDTLFPALNAMKENNESIEDFKSKVLISAENGMKSTIDMIAKKGRASYLGERSVGHQDPGATSSFMMIKELINIL</sequence>
<dbReference type="InterPro" id="IPR036117">
    <property type="entry name" value="DhaL_dom_sf"/>
</dbReference>
<evidence type="ECO:0000259" key="3">
    <source>
        <dbReference type="PROSITE" id="PS51480"/>
    </source>
</evidence>
<dbReference type="GO" id="GO:0019563">
    <property type="term" value="P:glycerol catabolic process"/>
    <property type="evidence" value="ECO:0007669"/>
    <property type="project" value="TreeGrafter"/>
</dbReference>
<dbReference type="EMBL" id="CP001357">
    <property type="protein sequence ID" value="ACN84897.1"/>
    <property type="molecule type" value="Genomic_DNA"/>
</dbReference>
<dbReference type="SMART" id="SM01120">
    <property type="entry name" value="Dak2"/>
    <property type="match status" value="1"/>
</dbReference>
<keyword evidence="2 4" id="KW-0418">Kinase</keyword>
<dbReference type="InterPro" id="IPR050861">
    <property type="entry name" value="Dihydroxyacetone_Kinase"/>
</dbReference>
<dbReference type="Proteomes" id="UP000001803">
    <property type="component" value="Chromosome"/>
</dbReference>
<feature type="domain" description="DhaL" evidence="3">
    <location>
        <begin position="17"/>
        <end position="213"/>
    </location>
</feature>
<dbReference type="PANTHER" id="PTHR28629">
    <property type="entry name" value="TRIOKINASE/FMN CYCLASE"/>
    <property type="match status" value="1"/>
</dbReference>
<dbReference type="AlphaFoldDB" id="A0A3B6VDH1"/>
<dbReference type="FunFam" id="1.25.40.340:FF:000002">
    <property type="entry name" value="Dihydroxyacetone kinase, L subunit"/>
    <property type="match status" value="1"/>
</dbReference>
<protein>
    <submittedName>
        <fullName evidence="4">Dihydroxyacetone kinase, L subunit</fullName>
    </submittedName>
</protein>
<dbReference type="PROSITE" id="PS51480">
    <property type="entry name" value="DHAL"/>
    <property type="match status" value="1"/>
</dbReference>
<reference evidence="4 5" key="1">
    <citation type="journal article" date="2009" name="PLoS ONE">
        <title>Genome sequence of the pathogenic intestinal spirochete Brachyspira hyodysenteriae reveals adaptations to its lifestyle in the porcine large intestine.</title>
        <authorList>
            <person name="Bellgard M.I."/>
            <person name="Wanchanthuek P."/>
            <person name="La T."/>
            <person name="Ryan K."/>
            <person name="Moolhuijzen P."/>
            <person name="Albertyn Z."/>
            <person name="Shaban B."/>
            <person name="Motro Y."/>
            <person name="Dunn D.S."/>
            <person name="Schibeci D."/>
            <person name="Hunter A."/>
            <person name="Barrero R."/>
            <person name="Phillips N.D."/>
            <person name="Hampson D.J."/>
        </authorList>
    </citation>
    <scope>NUCLEOTIDE SEQUENCE [LARGE SCALE GENOMIC DNA]</scope>
    <source>
        <strain evidence="5">ATCC 49526 / WA1</strain>
    </source>
</reference>
<dbReference type="PANTHER" id="PTHR28629:SF4">
    <property type="entry name" value="TRIOKINASE_FMN CYCLASE"/>
    <property type="match status" value="1"/>
</dbReference>
<gene>
    <name evidence="4" type="primary">dhaL</name>
    <name evidence="4" type="ordered locus">BHWA1_02443</name>
</gene>
<accession>A0A3B6VDH1</accession>
<dbReference type="InterPro" id="IPR004007">
    <property type="entry name" value="DhaL_dom"/>
</dbReference>
<dbReference type="SUPFAM" id="SSF101473">
    <property type="entry name" value="DhaL-like"/>
    <property type="match status" value="1"/>
</dbReference>
<evidence type="ECO:0000256" key="1">
    <source>
        <dbReference type="ARBA" id="ARBA00022679"/>
    </source>
</evidence>
<dbReference type="GO" id="GO:0004371">
    <property type="term" value="F:glycerone kinase activity"/>
    <property type="evidence" value="ECO:0007669"/>
    <property type="project" value="InterPro"/>
</dbReference>
<dbReference type="GO" id="GO:0005829">
    <property type="term" value="C:cytosol"/>
    <property type="evidence" value="ECO:0007669"/>
    <property type="project" value="TreeGrafter"/>
</dbReference>
<proteinExistence type="predicted"/>
<dbReference type="InterPro" id="IPR012737">
    <property type="entry name" value="DhaK_L_YcgS"/>
</dbReference>
<keyword evidence="1" id="KW-0808">Transferase</keyword>
<dbReference type="NCBIfam" id="TIGR02365">
    <property type="entry name" value="dha_L_ycgS"/>
    <property type="match status" value="1"/>
</dbReference>
<dbReference type="Pfam" id="PF02734">
    <property type="entry name" value="Dak2"/>
    <property type="match status" value="1"/>
</dbReference>
<dbReference type="STRING" id="565034.BHWA1_02443"/>
<organism evidence="4 5">
    <name type="scientific">Brachyspira hyodysenteriae (strain ATCC 49526 / WA1)</name>
    <dbReference type="NCBI Taxonomy" id="565034"/>
    <lineage>
        <taxon>Bacteria</taxon>
        <taxon>Pseudomonadati</taxon>
        <taxon>Spirochaetota</taxon>
        <taxon>Spirochaetia</taxon>
        <taxon>Brachyspirales</taxon>
        <taxon>Brachyspiraceae</taxon>
        <taxon>Brachyspira</taxon>
    </lineage>
</organism>
<keyword evidence="5" id="KW-1185">Reference proteome</keyword>
<name>A0A3B6VDH1_BRAHW</name>
<evidence type="ECO:0000313" key="5">
    <source>
        <dbReference type="Proteomes" id="UP000001803"/>
    </source>
</evidence>
<evidence type="ECO:0000313" key="4">
    <source>
        <dbReference type="EMBL" id="ACN84897.1"/>
    </source>
</evidence>
<evidence type="ECO:0000256" key="2">
    <source>
        <dbReference type="ARBA" id="ARBA00022777"/>
    </source>
</evidence>
<dbReference type="Gene3D" id="1.25.40.340">
    <property type="match status" value="1"/>
</dbReference>
<dbReference type="KEGG" id="bhy:BHWA1_02443"/>